<accession>A0A1S2VCT3</accession>
<dbReference type="PROSITE" id="PS51257">
    <property type="entry name" value="PROKAR_LIPOPROTEIN"/>
    <property type="match status" value="1"/>
</dbReference>
<dbReference type="OrthoDB" id="949383at2"/>
<dbReference type="EMBL" id="MORL01000022">
    <property type="protein sequence ID" value="OIN56502.1"/>
    <property type="molecule type" value="Genomic_DNA"/>
</dbReference>
<feature type="chain" id="PRO_5010284258" description="Lipoprotein" evidence="1">
    <location>
        <begin position="25"/>
        <end position="188"/>
    </location>
</feature>
<feature type="signal peptide" evidence="1">
    <location>
        <begin position="1"/>
        <end position="24"/>
    </location>
</feature>
<keyword evidence="3" id="KW-1185">Reference proteome</keyword>
<protein>
    <recommendedName>
        <fullName evidence="4">Lipoprotein</fullName>
    </recommendedName>
</protein>
<evidence type="ECO:0008006" key="4">
    <source>
        <dbReference type="Google" id="ProtNLM"/>
    </source>
</evidence>
<proteinExistence type="predicted"/>
<dbReference type="Proteomes" id="UP000181790">
    <property type="component" value="Unassembled WGS sequence"/>
</dbReference>
<reference evidence="2 3" key="1">
    <citation type="submission" date="2016-10" db="EMBL/GenBank/DDBJ databases">
        <title>Arsenicibacter rosenii gen. nov., sp. nov., an efficient arsenic-methylating bacterium isolated from an arsenic-contaminated paddy soil.</title>
        <authorList>
            <person name="Huang K."/>
        </authorList>
    </citation>
    <scope>NUCLEOTIDE SEQUENCE [LARGE SCALE GENOMIC DNA]</scope>
    <source>
        <strain evidence="2 3">SM-1</strain>
    </source>
</reference>
<evidence type="ECO:0000313" key="3">
    <source>
        <dbReference type="Proteomes" id="UP000181790"/>
    </source>
</evidence>
<dbReference type="RefSeq" id="WP_071505887.1">
    <property type="nucleotide sequence ID" value="NZ_MORL01000022.1"/>
</dbReference>
<gene>
    <name evidence="2" type="ORF">BLX24_24610</name>
</gene>
<comment type="caution">
    <text evidence="2">The sequence shown here is derived from an EMBL/GenBank/DDBJ whole genome shotgun (WGS) entry which is preliminary data.</text>
</comment>
<sequence>MTIIRLTPAFVLALLLLLAGCTSDPDVDTIYTSLKPDQAKILLSIDAKPFYTDETVFTGSIMVNPTGFRANLTDEKQSNIIITFSSTDWYKSHPAHVPVTIDNPGAASILIGKLVDPINKIGEGYLMTDGQIYIESFNRDRAVIRLEGKIARYGNQNQPSTWNTVKGIIVYRQPKIVSVGISDKELFY</sequence>
<evidence type="ECO:0000313" key="2">
    <source>
        <dbReference type="EMBL" id="OIN56502.1"/>
    </source>
</evidence>
<keyword evidence="1" id="KW-0732">Signal</keyword>
<evidence type="ECO:0000256" key="1">
    <source>
        <dbReference type="SAM" id="SignalP"/>
    </source>
</evidence>
<name>A0A1S2VCT3_9BACT</name>
<organism evidence="2 3">
    <name type="scientific">Arsenicibacter rosenii</name>
    <dbReference type="NCBI Taxonomy" id="1750698"/>
    <lineage>
        <taxon>Bacteria</taxon>
        <taxon>Pseudomonadati</taxon>
        <taxon>Bacteroidota</taxon>
        <taxon>Cytophagia</taxon>
        <taxon>Cytophagales</taxon>
        <taxon>Spirosomataceae</taxon>
        <taxon>Arsenicibacter</taxon>
    </lineage>
</organism>
<dbReference type="AlphaFoldDB" id="A0A1S2VCT3"/>